<keyword evidence="3" id="KW-1185">Reference proteome</keyword>
<dbReference type="RefSeq" id="WP_267898980.1">
    <property type="nucleotide sequence ID" value="NZ_JACJII010000001.1"/>
</dbReference>
<keyword evidence="2" id="KW-0808">Transferase</keyword>
<evidence type="ECO:0000256" key="1">
    <source>
        <dbReference type="SAM" id="MobiDB-lite"/>
    </source>
</evidence>
<name>A0A7W3MX75_9ACTN</name>
<evidence type="ECO:0000313" key="3">
    <source>
        <dbReference type="Proteomes" id="UP000539313"/>
    </source>
</evidence>
<feature type="region of interest" description="Disordered" evidence="1">
    <location>
        <begin position="1"/>
        <end position="41"/>
    </location>
</feature>
<sequence length="41" mass="4837">MRGLSLRRSWHLPARTERGRTRADDRTGEAAMEDRTKEGYF</sequence>
<gene>
    <name evidence="2" type="ORF">HNR21_002430</name>
</gene>
<dbReference type="Proteomes" id="UP000539313">
    <property type="component" value="Unassembled WGS sequence"/>
</dbReference>
<organism evidence="2 3">
    <name type="scientific">Thermomonospora cellulosilytica</name>
    <dbReference type="NCBI Taxonomy" id="1411118"/>
    <lineage>
        <taxon>Bacteria</taxon>
        <taxon>Bacillati</taxon>
        <taxon>Actinomycetota</taxon>
        <taxon>Actinomycetes</taxon>
        <taxon>Streptosporangiales</taxon>
        <taxon>Thermomonosporaceae</taxon>
        <taxon>Thermomonospora</taxon>
    </lineage>
</organism>
<dbReference type="EMBL" id="JACJII010000001">
    <property type="protein sequence ID" value="MBA9003548.1"/>
    <property type="molecule type" value="Genomic_DNA"/>
</dbReference>
<accession>A0A7W3MX75</accession>
<evidence type="ECO:0000313" key="2">
    <source>
        <dbReference type="EMBL" id="MBA9003548.1"/>
    </source>
</evidence>
<comment type="caution">
    <text evidence="2">The sequence shown here is derived from an EMBL/GenBank/DDBJ whole genome shotgun (WGS) entry which is preliminary data.</text>
</comment>
<proteinExistence type="predicted"/>
<protein>
    <submittedName>
        <fullName evidence="2">3'-phosphoadenosine 5'-phosphosulfate sulfotransferase (PAPS reductase)/FAD synthetase</fullName>
    </submittedName>
</protein>
<feature type="compositionally biased region" description="Basic and acidic residues" evidence="1">
    <location>
        <begin position="14"/>
        <end position="41"/>
    </location>
</feature>
<dbReference type="AlphaFoldDB" id="A0A7W3MX75"/>
<reference evidence="2 3" key="1">
    <citation type="submission" date="2020-08" db="EMBL/GenBank/DDBJ databases">
        <title>Sequencing the genomes of 1000 actinobacteria strains.</title>
        <authorList>
            <person name="Klenk H.-P."/>
        </authorList>
    </citation>
    <scope>NUCLEOTIDE SEQUENCE [LARGE SCALE GENOMIC DNA]</scope>
    <source>
        <strain evidence="2 3">DSM 45823</strain>
    </source>
</reference>
<dbReference type="GO" id="GO:0016740">
    <property type="term" value="F:transferase activity"/>
    <property type="evidence" value="ECO:0007669"/>
    <property type="project" value="UniProtKB-KW"/>
</dbReference>